<keyword evidence="2" id="KW-1185">Reference proteome</keyword>
<evidence type="ECO:0000313" key="2">
    <source>
        <dbReference type="Proteomes" id="UP000887577"/>
    </source>
</evidence>
<proteinExistence type="predicted"/>
<feature type="compositionally biased region" description="Gly residues" evidence="1">
    <location>
        <begin position="81"/>
        <end position="90"/>
    </location>
</feature>
<protein>
    <submittedName>
        <fullName evidence="3">Uncharacterized protein</fullName>
    </submittedName>
</protein>
<name>A0A914YWU0_9BILA</name>
<dbReference type="AlphaFoldDB" id="A0A914YWU0"/>
<dbReference type="WBParaSite" id="PSU_v2.g4429.t1">
    <property type="protein sequence ID" value="PSU_v2.g4429.t1"/>
    <property type="gene ID" value="PSU_v2.g4429"/>
</dbReference>
<organism evidence="2 3">
    <name type="scientific">Panagrolaimus superbus</name>
    <dbReference type="NCBI Taxonomy" id="310955"/>
    <lineage>
        <taxon>Eukaryota</taxon>
        <taxon>Metazoa</taxon>
        <taxon>Ecdysozoa</taxon>
        <taxon>Nematoda</taxon>
        <taxon>Chromadorea</taxon>
        <taxon>Rhabditida</taxon>
        <taxon>Tylenchina</taxon>
        <taxon>Panagrolaimomorpha</taxon>
        <taxon>Panagrolaimoidea</taxon>
        <taxon>Panagrolaimidae</taxon>
        <taxon>Panagrolaimus</taxon>
    </lineage>
</organism>
<dbReference type="Proteomes" id="UP000887577">
    <property type="component" value="Unplaced"/>
</dbReference>
<sequence length="146" mass="15980">MYMFISTVTLGFAKSFLNEKNRNIARDLAELLVEANQELPEWFEKFVNETQRYGGRGTGRGRGSNNANRFGARDHRVQTSGMGGGNGMGGSMRYNPTPSYAAPPPQNGGGAFWNGSNPQRAPTYTAPPAQMQHPPSAPVNGKSWWE</sequence>
<accession>A0A914YWU0</accession>
<reference evidence="3" key="1">
    <citation type="submission" date="2022-11" db="UniProtKB">
        <authorList>
            <consortium name="WormBaseParasite"/>
        </authorList>
    </citation>
    <scope>IDENTIFICATION</scope>
</reference>
<evidence type="ECO:0000313" key="3">
    <source>
        <dbReference type="WBParaSite" id="PSU_v2.g4429.t1"/>
    </source>
</evidence>
<evidence type="ECO:0000256" key="1">
    <source>
        <dbReference type="SAM" id="MobiDB-lite"/>
    </source>
</evidence>
<feature type="region of interest" description="Disordered" evidence="1">
    <location>
        <begin position="53"/>
        <end position="146"/>
    </location>
</feature>